<reference evidence="2" key="1">
    <citation type="submission" date="2023-04" db="EMBL/GenBank/DDBJ databases">
        <title>Phytophthora fragariaefolia NBRC 109709.</title>
        <authorList>
            <person name="Ichikawa N."/>
            <person name="Sato H."/>
            <person name="Tonouchi N."/>
        </authorList>
    </citation>
    <scope>NUCLEOTIDE SEQUENCE</scope>
    <source>
        <strain evidence="2">NBRC 109709</strain>
    </source>
</reference>
<gene>
    <name evidence="2" type="ORF">Pfra01_002001500</name>
</gene>
<evidence type="ECO:0000256" key="1">
    <source>
        <dbReference type="SAM" id="MobiDB-lite"/>
    </source>
</evidence>
<feature type="compositionally biased region" description="Polar residues" evidence="1">
    <location>
        <begin position="78"/>
        <end position="89"/>
    </location>
</feature>
<keyword evidence="3" id="KW-1185">Reference proteome</keyword>
<comment type="caution">
    <text evidence="2">The sequence shown here is derived from an EMBL/GenBank/DDBJ whole genome shotgun (WGS) entry which is preliminary data.</text>
</comment>
<name>A0A9W6XYJ8_9STRA</name>
<dbReference type="Proteomes" id="UP001165121">
    <property type="component" value="Unassembled WGS sequence"/>
</dbReference>
<protein>
    <submittedName>
        <fullName evidence="2">Unnamed protein product</fullName>
    </submittedName>
</protein>
<feature type="compositionally biased region" description="Basic and acidic residues" evidence="1">
    <location>
        <begin position="56"/>
        <end position="67"/>
    </location>
</feature>
<accession>A0A9W6XYJ8</accession>
<evidence type="ECO:0000313" key="3">
    <source>
        <dbReference type="Proteomes" id="UP001165121"/>
    </source>
</evidence>
<feature type="compositionally biased region" description="Polar residues" evidence="1">
    <location>
        <begin position="99"/>
        <end position="113"/>
    </location>
</feature>
<sequence>MGPLRAREAVGYDSYLLRREDKTSRPEEIVAHASFLASYKSPTTRLQQAAKDLRVELDDEDSGRMGHDVSTMGAAGSTYWSSSCAQPTLQRPEPGPASSDGSPSLNTMSSLTPEKSWKTFSMGKACGWWRSRQKPQQRTQSAASDEVKTAAEGCGQGPLAAAHRGPVKRGKILALERPRGVVGREPNEKAEADQDL</sequence>
<organism evidence="2 3">
    <name type="scientific">Phytophthora fragariaefolia</name>
    <dbReference type="NCBI Taxonomy" id="1490495"/>
    <lineage>
        <taxon>Eukaryota</taxon>
        <taxon>Sar</taxon>
        <taxon>Stramenopiles</taxon>
        <taxon>Oomycota</taxon>
        <taxon>Peronosporomycetes</taxon>
        <taxon>Peronosporales</taxon>
        <taxon>Peronosporaceae</taxon>
        <taxon>Phytophthora</taxon>
    </lineage>
</organism>
<proteinExistence type="predicted"/>
<dbReference type="AlphaFoldDB" id="A0A9W6XYJ8"/>
<evidence type="ECO:0000313" key="2">
    <source>
        <dbReference type="EMBL" id="GMF50250.1"/>
    </source>
</evidence>
<feature type="compositionally biased region" description="Polar residues" evidence="1">
    <location>
        <begin position="134"/>
        <end position="143"/>
    </location>
</feature>
<feature type="compositionally biased region" description="Basic and acidic residues" evidence="1">
    <location>
        <begin position="185"/>
        <end position="196"/>
    </location>
</feature>
<feature type="region of interest" description="Disordered" evidence="1">
    <location>
        <begin position="56"/>
        <end position="196"/>
    </location>
</feature>
<dbReference type="EMBL" id="BSXT01002666">
    <property type="protein sequence ID" value="GMF50250.1"/>
    <property type="molecule type" value="Genomic_DNA"/>
</dbReference>